<dbReference type="SUPFAM" id="SSF50891">
    <property type="entry name" value="Cyclophilin-like"/>
    <property type="match status" value="1"/>
</dbReference>
<dbReference type="Gene3D" id="3.30.1360.40">
    <property type="match status" value="1"/>
</dbReference>
<keyword evidence="2 5" id="KW-0378">Hydrolase</keyword>
<dbReference type="InterPro" id="IPR010016">
    <property type="entry name" value="PxpB"/>
</dbReference>
<dbReference type="PANTHER" id="PTHR34698">
    <property type="entry name" value="5-OXOPROLINASE SUBUNIT B"/>
    <property type="match status" value="1"/>
</dbReference>
<evidence type="ECO:0000313" key="5">
    <source>
        <dbReference type="EMBL" id="MBS4196916.1"/>
    </source>
</evidence>
<evidence type="ECO:0000256" key="2">
    <source>
        <dbReference type="ARBA" id="ARBA00022801"/>
    </source>
</evidence>
<dbReference type="Pfam" id="PF02682">
    <property type="entry name" value="CT_C_D"/>
    <property type="match status" value="1"/>
</dbReference>
<dbReference type="SMART" id="SM00796">
    <property type="entry name" value="AHS1"/>
    <property type="match status" value="1"/>
</dbReference>
<dbReference type="SUPFAM" id="SSF160467">
    <property type="entry name" value="PH0987 N-terminal domain-like"/>
    <property type="match status" value="1"/>
</dbReference>
<comment type="caution">
    <text evidence="5">The sequence shown here is derived from an EMBL/GenBank/DDBJ whole genome shotgun (WGS) entry which is preliminary data.</text>
</comment>
<gene>
    <name evidence="5" type="primary">pxpB</name>
    <name evidence="5" type="ORF">KHA97_17850</name>
</gene>
<dbReference type="RefSeq" id="WP_213126123.1">
    <property type="nucleotide sequence ID" value="NZ_JAGYPG010000003.1"/>
</dbReference>
<organism evidence="5 6">
    <name type="scientific">Lederbergia citri</name>
    <dbReference type="NCBI Taxonomy" id="2833580"/>
    <lineage>
        <taxon>Bacteria</taxon>
        <taxon>Bacillati</taxon>
        <taxon>Bacillota</taxon>
        <taxon>Bacilli</taxon>
        <taxon>Bacillales</taxon>
        <taxon>Bacillaceae</taxon>
        <taxon>Lederbergia</taxon>
    </lineage>
</organism>
<evidence type="ECO:0000313" key="6">
    <source>
        <dbReference type="Proteomes" id="UP000681414"/>
    </source>
</evidence>
<dbReference type="InterPro" id="IPR029000">
    <property type="entry name" value="Cyclophilin-like_dom_sf"/>
</dbReference>
<feature type="domain" description="Carboxyltransferase" evidence="4">
    <location>
        <begin position="4"/>
        <end position="209"/>
    </location>
</feature>
<reference evidence="5 6" key="1">
    <citation type="submission" date="2021-05" db="EMBL/GenBank/DDBJ databases">
        <title>Novel Bacillus species.</title>
        <authorList>
            <person name="Liu G."/>
        </authorList>
    </citation>
    <scope>NUCLEOTIDE SEQUENCE [LARGE SCALE GENOMIC DNA]</scope>
    <source>
        <strain evidence="6">FJAT-49780</strain>
    </source>
</reference>
<dbReference type="GO" id="GO:0005524">
    <property type="term" value="F:ATP binding"/>
    <property type="evidence" value="ECO:0007669"/>
    <property type="project" value="UniProtKB-KW"/>
</dbReference>
<dbReference type="EC" id="3.5.2.9" evidence="5"/>
<dbReference type="InterPro" id="IPR003833">
    <property type="entry name" value="CT_C_D"/>
</dbReference>
<dbReference type="Proteomes" id="UP000681414">
    <property type="component" value="Unassembled WGS sequence"/>
</dbReference>
<accession>A0A942TF87</accession>
<dbReference type="GO" id="GO:0017168">
    <property type="term" value="F:5-oxoprolinase (ATP-hydrolyzing) activity"/>
    <property type="evidence" value="ECO:0007669"/>
    <property type="project" value="UniProtKB-EC"/>
</dbReference>
<proteinExistence type="predicted"/>
<dbReference type="PANTHER" id="PTHR34698:SF2">
    <property type="entry name" value="5-OXOPROLINASE SUBUNIT B"/>
    <property type="match status" value="1"/>
</dbReference>
<evidence type="ECO:0000256" key="1">
    <source>
        <dbReference type="ARBA" id="ARBA00022741"/>
    </source>
</evidence>
<keyword evidence="6" id="KW-1185">Reference proteome</keyword>
<evidence type="ECO:0000256" key="3">
    <source>
        <dbReference type="ARBA" id="ARBA00022840"/>
    </source>
</evidence>
<dbReference type="AlphaFoldDB" id="A0A942TF87"/>
<dbReference type="NCBIfam" id="TIGR00370">
    <property type="entry name" value="5-oxoprolinase subunit PxpB"/>
    <property type="match status" value="1"/>
</dbReference>
<keyword evidence="3" id="KW-0067">ATP-binding</keyword>
<protein>
    <submittedName>
        <fullName evidence="5">5-oxoprolinase subunit PxpB</fullName>
        <ecNumber evidence="5">3.5.2.9</ecNumber>
    </submittedName>
</protein>
<keyword evidence="1" id="KW-0547">Nucleotide-binding</keyword>
<sequence>MKHLSFSPLGDRAIVIEFGDEINLEINNRILEMKKAIMNQPFPGFIEAVPAYTTLTIFYDPVSVGTNFPYETIKSELELRVPSFSTIKKQSEKIIEIPVCYENDFAMDIDFVAHHNGLTKKEVINIHSDMLYHVYFLGFAPGFPFLGGMNEKIAAPRRTTPRLKVPIGAVGIAGKQTGVYPFESPGGWQIIGRTPLLLFNPNTTPPSLLLPGDKVRFVPISKQEFNALEDKNGS</sequence>
<name>A0A942TF87_9BACI</name>
<evidence type="ECO:0000259" key="4">
    <source>
        <dbReference type="SMART" id="SM00796"/>
    </source>
</evidence>
<dbReference type="Gene3D" id="2.40.100.10">
    <property type="entry name" value="Cyclophilin-like"/>
    <property type="match status" value="1"/>
</dbReference>
<dbReference type="EMBL" id="JAGYPG010000003">
    <property type="protein sequence ID" value="MBS4196916.1"/>
    <property type="molecule type" value="Genomic_DNA"/>
</dbReference>